<gene>
    <name evidence="3" type="ORF">M951_chr1222</name>
    <name evidence="2" type="ORF">M951_chr19</name>
    <name evidence="5" type="ORF">M951_chr2212</name>
    <name evidence="4" type="ORF">M951_chr29</name>
    <name evidence="7" type="ORF">M951_chr3196</name>
    <name evidence="6" type="ORF">M951_chr39</name>
</gene>
<evidence type="ECO:0000313" key="4">
    <source>
        <dbReference type="EMBL" id="AIB09712.1"/>
    </source>
</evidence>
<proteinExistence type="predicted"/>
<evidence type="ECO:0000313" key="3">
    <source>
        <dbReference type="EMBL" id="AIB09701.1"/>
    </source>
</evidence>
<dbReference type="EMBL" id="CP006628">
    <property type="protein sequence ID" value="AIB09712.1"/>
    <property type="molecule type" value="Genomic_DNA"/>
</dbReference>
<dbReference type="Proteomes" id="UP000243670">
    <property type="component" value="Nucleomorph 1"/>
</dbReference>
<sequence length="145" mass="17240">MAEKNAKIKQAEERVNLNEKRLEELQKTLKYELKERKKQIDKLWITLREKDAKIKKAEENLKATEEVNDVLKAIRGRLTNILENAKERIRELEKDKKVFPTHHTKSPLTYPPSHNTQLTIENTINKTMRVVFYRILECGMKSELR</sequence>
<keyword evidence="1" id="KW-0175">Coiled coil</keyword>
<dbReference type="EMBL" id="CP006627">
    <property type="protein sequence ID" value="AIB09701.1"/>
    <property type="molecule type" value="Genomic_DNA"/>
</dbReference>
<keyword evidence="3" id="KW-0542">Nucleomorph</keyword>
<evidence type="ECO:0000256" key="1">
    <source>
        <dbReference type="SAM" id="Coils"/>
    </source>
</evidence>
<protein>
    <submittedName>
        <fullName evidence="3">Uncharacterized protein</fullName>
    </submittedName>
</protein>
<dbReference type="Proteomes" id="UP000243670">
    <property type="component" value="Nucleomorph 3"/>
</dbReference>
<dbReference type="EMBL" id="CP006629">
    <property type="protein sequence ID" value="AIB09915.1"/>
    <property type="molecule type" value="Genomic_DNA"/>
</dbReference>
<accession>A0A060D6U9</accession>
<evidence type="ECO:0000313" key="2">
    <source>
        <dbReference type="EMBL" id="AIB09496.1"/>
    </source>
</evidence>
<dbReference type="Proteomes" id="UP000243670">
    <property type="component" value="Nucleomorph 2"/>
</dbReference>
<evidence type="ECO:0000313" key="6">
    <source>
        <dbReference type="EMBL" id="AIB09915.1"/>
    </source>
</evidence>
<organism evidence="3 8">
    <name type="scientific">Lotharella oceanica</name>
    <dbReference type="NCBI Taxonomy" id="641309"/>
    <lineage>
        <taxon>Eukaryota</taxon>
        <taxon>Sar</taxon>
        <taxon>Rhizaria</taxon>
        <taxon>Cercozoa</taxon>
        <taxon>Chlorarachniophyceae</taxon>
        <taxon>Lotharella</taxon>
    </lineage>
</organism>
<evidence type="ECO:0000313" key="8">
    <source>
        <dbReference type="Proteomes" id="UP000243670"/>
    </source>
</evidence>
<dbReference type="AlphaFoldDB" id="A0A060D6U9"/>
<geneLocation type="nucleomorph" evidence="3"/>
<reference evidence="3 8" key="1">
    <citation type="journal article" date="2014" name="BMC Genomics">
        <title>Nucleomorph and plastid genome sequences of the chlorarachniophyte Lotharella oceanica: convergent reductive evolution and frequent recombination in nucleomorph-bearing algae.</title>
        <authorList>
            <person name="Tanifuji G."/>
            <person name="Onodera N.T."/>
            <person name="Brown M.W."/>
            <person name="Curtis B.A."/>
            <person name="Roger A.J."/>
            <person name="Ka-Shu Wong G."/>
            <person name="Melkonian M."/>
            <person name="Archibald J.M."/>
        </authorList>
    </citation>
    <scope>NUCLEOTIDE SEQUENCE [LARGE SCALE GENOMIC DNA]</scope>
    <source>
        <strain evidence="3 8">CCMP622</strain>
    </source>
</reference>
<feature type="coiled-coil region" evidence="1">
    <location>
        <begin position="1"/>
        <end position="95"/>
    </location>
</feature>
<dbReference type="EMBL" id="CP006627">
    <property type="protein sequence ID" value="AIB09496.1"/>
    <property type="molecule type" value="Genomic_DNA"/>
</dbReference>
<evidence type="ECO:0000313" key="5">
    <source>
        <dbReference type="EMBL" id="AIB09904.1"/>
    </source>
</evidence>
<dbReference type="EMBL" id="CP006629">
    <property type="protein sequence ID" value="AIB10093.1"/>
    <property type="molecule type" value="Genomic_DNA"/>
</dbReference>
<evidence type="ECO:0000313" key="7">
    <source>
        <dbReference type="EMBL" id="AIB10093.1"/>
    </source>
</evidence>
<dbReference type="EMBL" id="CP006628">
    <property type="protein sequence ID" value="AIB09904.1"/>
    <property type="molecule type" value="Genomic_DNA"/>
</dbReference>
<name>A0A060D6U9_9EUKA</name>